<dbReference type="GO" id="GO:0012505">
    <property type="term" value="C:endomembrane system"/>
    <property type="evidence" value="ECO:0007669"/>
    <property type="project" value="UniProtKB-SubCell"/>
</dbReference>
<protein>
    <submittedName>
        <fullName evidence="11">Ca2: cation antiporter family</fullName>
    </submittedName>
</protein>
<feature type="transmembrane region" description="Helical" evidence="8">
    <location>
        <begin position="379"/>
        <end position="397"/>
    </location>
</feature>
<feature type="transmembrane region" description="Helical" evidence="8">
    <location>
        <begin position="483"/>
        <end position="502"/>
    </location>
</feature>
<keyword evidence="3 8" id="KW-0812">Transmembrane</keyword>
<dbReference type="InterPro" id="IPR011992">
    <property type="entry name" value="EF-hand-dom_pair"/>
</dbReference>
<reference evidence="12" key="1">
    <citation type="journal article" date="2015" name="PLoS Genet.">
        <title>Genome Sequence and Transcriptome Analyses of Chrysochromulina tobin: Metabolic Tools for Enhanced Algal Fitness in the Prominent Order Prymnesiales (Haptophyceae).</title>
        <authorList>
            <person name="Hovde B.T."/>
            <person name="Deodato C.R."/>
            <person name="Hunsperger H.M."/>
            <person name="Ryken S.A."/>
            <person name="Yost W."/>
            <person name="Jha R.K."/>
            <person name="Patterson J."/>
            <person name="Monnat R.J. Jr."/>
            <person name="Barlow S.B."/>
            <person name="Starkenburg S.R."/>
            <person name="Cattolico R.A."/>
        </authorList>
    </citation>
    <scope>NUCLEOTIDE SEQUENCE</scope>
    <source>
        <strain evidence="12">CCMP291</strain>
    </source>
</reference>
<dbReference type="EMBL" id="JWZX01002715">
    <property type="protein sequence ID" value="KOO27436.1"/>
    <property type="molecule type" value="Genomic_DNA"/>
</dbReference>
<dbReference type="SUPFAM" id="SSF47473">
    <property type="entry name" value="EF-hand"/>
    <property type="match status" value="1"/>
</dbReference>
<proteinExistence type="predicted"/>
<dbReference type="GO" id="GO:0015369">
    <property type="term" value="F:calcium:proton antiporter activity"/>
    <property type="evidence" value="ECO:0007669"/>
    <property type="project" value="TreeGrafter"/>
</dbReference>
<evidence type="ECO:0000256" key="4">
    <source>
        <dbReference type="ARBA" id="ARBA00022837"/>
    </source>
</evidence>
<evidence type="ECO:0000256" key="1">
    <source>
        <dbReference type="ARBA" id="ARBA00004127"/>
    </source>
</evidence>
<feature type="domain" description="EF-hand" evidence="10">
    <location>
        <begin position="273"/>
        <end position="299"/>
    </location>
</feature>
<accession>A0A0M0JLH4</accession>
<dbReference type="PANTHER" id="PTHR31503:SF36">
    <property type="entry name" value="SODIUM_CALCIUM EXCHANGER MEMBRANE REGION DOMAIN-CONTAINING PROTEIN"/>
    <property type="match status" value="1"/>
</dbReference>
<evidence type="ECO:0000256" key="8">
    <source>
        <dbReference type="SAM" id="Phobius"/>
    </source>
</evidence>
<name>A0A0M0JLH4_9EUKA</name>
<dbReference type="SMART" id="SM00054">
    <property type="entry name" value="EFh"/>
    <property type="match status" value="2"/>
</dbReference>
<evidence type="ECO:0000256" key="5">
    <source>
        <dbReference type="ARBA" id="ARBA00022989"/>
    </source>
</evidence>
<feature type="chain" id="PRO_5005601880" evidence="9">
    <location>
        <begin position="22"/>
        <end position="534"/>
    </location>
</feature>
<evidence type="ECO:0000256" key="3">
    <source>
        <dbReference type="ARBA" id="ARBA00022692"/>
    </source>
</evidence>
<comment type="caution">
    <text evidence="11">The sequence shown here is derived from an EMBL/GenBank/DDBJ whole genome shotgun (WGS) entry which is preliminary data.</text>
</comment>
<keyword evidence="2" id="KW-0813">Transport</keyword>
<gene>
    <name evidence="11" type="ORF">Ctob_009584</name>
</gene>
<dbReference type="PROSITE" id="PS00018">
    <property type="entry name" value="EF_HAND_1"/>
    <property type="match status" value="2"/>
</dbReference>
<keyword evidence="12" id="KW-1185">Reference proteome</keyword>
<evidence type="ECO:0000313" key="11">
    <source>
        <dbReference type="EMBL" id="KOO27436.1"/>
    </source>
</evidence>
<dbReference type="AlphaFoldDB" id="A0A0M0JLH4"/>
<feature type="transmembrane region" description="Helical" evidence="8">
    <location>
        <begin position="122"/>
        <end position="145"/>
    </location>
</feature>
<feature type="transmembrane region" description="Helical" evidence="8">
    <location>
        <begin position="417"/>
        <end position="440"/>
    </location>
</feature>
<organism evidence="11 12">
    <name type="scientific">Chrysochromulina tobinii</name>
    <dbReference type="NCBI Taxonomy" id="1460289"/>
    <lineage>
        <taxon>Eukaryota</taxon>
        <taxon>Haptista</taxon>
        <taxon>Haptophyta</taxon>
        <taxon>Prymnesiophyceae</taxon>
        <taxon>Prymnesiales</taxon>
        <taxon>Chrysochromulinaceae</taxon>
        <taxon>Chrysochromulina</taxon>
    </lineage>
</organism>
<keyword evidence="7 8" id="KW-0472">Membrane</keyword>
<dbReference type="OrthoDB" id="26525at2759"/>
<feature type="transmembrane region" description="Helical" evidence="8">
    <location>
        <begin position="91"/>
        <end position="110"/>
    </location>
</feature>
<dbReference type="Pfam" id="PF13499">
    <property type="entry name" value="EF-hand_7"/>
    <property type="match status" value="1"/>
</dbReference>
<feature type="transmembrane region" description="Helical" evidence="8">
    <location>
        <begin position="452"/>
        <end position="477"/>
    </location>
</feature>
<feature type="transmembrane region" description="Helical" evidence="8">
    <location>
        <begin position="165"/>
        <end position="193"/>
    </location>
</feature>
<evidence type="ECO:0000259" key="10">
    <source>
        <dbReference type="PROSITE" id="PS50222"/>
    </source>
</evidence>
<evidence type="ECO:0000256" key="2">
    <source>
        <dbReference type="ARBA" id="ARBA00022448"/>
    </source>
</evidence>
<evidence type="ECO:0000256" key="6">
    <source>
        <dbReference type="ARBA" id="ARBA00023065"/>
    </source>
</evidence>
<keyword evidence="9" id="KW-0732">Signal</keyword>
<dbReference type="PROSITE" id="PS50222">
    <property type="entry name" value="EF_HAND_2"/>
    <property type="match status" value="2"/>
</dbReference>
<dbReference type="PANTHER" id="PTHR31503">
    <property type="entry name" value="VACUOLAR CALCIUM ION TRANSPORTER"/>
    <property type="match status" value="1"/>
</dbReference>
<dbReference type="InterPro" id="IPR018247">
    <property type="entry name" value="EF_Hand_1_Ca_BS"/>
</dbReference>
<keyword evidence="4" id="KW-0106">Calcium</keyword>
<keyword evidence="5 8" id="KW-1133">Transmembrane helix</keyword>
<dbReference type="Gene3D" id="1.10.238.10">
    <property type="entry name" value="EF-hand"/>
    <property type="match status" value="1"/>
</dbReference>
<comment type="subcellular location">
    <subcellularLocation>
        <location evidence="1">Endomembrane system</location>
        <topology evidence="1">Multi-pass membrane protein</topology>
    </subcellularLocation>
</comment>
<dbReference type="GO" id="GO:0006874">
    <property type="term" value="P:intracellular calcium ion homeostasis"/>
    <property type="evidence" value="ECO:0007669"/>
    <property type="project" value="TreeGrafter"/>
</dbReference>
<evidence type="ECO:0000256" key="9">
    <source>
        <dbReference type="SAM" id="SignalP"/>
    </source>
</evidence>
<sequence>MSDLRVIFLAVLGLFVTGGVALTRTDAHTAVTEKGEAEKAARQETRQEGGDPHAAAVEDGPGAFIDPDSLPGCIVVDGGTEPDCSFGNPGWAWGLIQVLSLMAVYAMILFAASNMLSSGSELLLMVPSVSGIVGSVVLPVLGAVPDGAIMLFSGLGPDAQENLNVGVGALAGSTIMLLTIPWSLSILLGSVPIDKGVAVYSRRREKQSKNSAAKEYRINAVALKALEGGSMTLSGIVAPIIAAAKADAKDGKYDVTMDSGAKEKLAALLRPQFTKYDVDGDKKLNVLELRALLSDVGERLTMDETRFWMEKLDPDHSGEIDENEFLDMVLGYIREKIKDKPAKFQMHLEVEKKAEDEDEEDDMPEELKHLSPEQQQTALKWRAAMLCGFGTLLILVFSDPMVGVMANMGRRLGVPGFYIAFVLAPLASNASELVASLLYAQKKSQKTITVSLSALEGAACMNNTFCLAIFMALIYFQGLVWKFSAETLAILLVEILVAGVALQPTQRLYHALFVFALYPLSICFIALVEEYGLD</sequence>
<dbReference type="InterPro" id="IPR004713">
    <property type="entry name" value="CaH_exchang"/>
</dbReference>
<dbReference type="CDD" id="cd00051">
    <property type="entry name" value="EFh"/>
    <property type="match status" value="1"/>
</dbReference>
<dbReference type="InterPro" id="IPR004837">
    <property type="entry name" value="NaCa_Exmemb"/>
</dbReference>
<keyword evidence="6" id="KW-0406">Ion transport</keyword>
<feature type="domain" description="EF-hand" evidence="10">
    <location>
        <begin position="300"/>
        <end position="335"/>
    </location>
</feature>
<dbReference type="InterPro" id="IPR002048">
    <property type="entry name" value="EF_hand_dom"/>
</dbReference>
<evidence type="ECO:0000313" key="12">
    <source>
        <dbReference type="Proteomes" id="UP000037460"/>
    </source>
</evidence>
<dbReference type="Pfam" id="PF01699">
    <property type="entry name" value="Na_Ca_ex"/>
    <property type="match status" value="1"/>
</dbReference>
<feature type="signal peptide" evidence="9">
    <location>
        <begin position="1"/>
        <end position="21"/>
    </location>
</feature>
<evidence type="ECO:0000256" key="7">
    <source>
        <dbReference type="ARBA" id="ARBA00023136"/>
    </source>
</evidence>
<dbReference type="Proteomes" id="UP000037460">
    <property type="component" value="Unassembled WGS sequence"/>
</dbReference>
<feature type="transmembrane region" description="Helical" evidence="8">
    <location>
        <begin position="509"/>
        <end position="528"/>
    </location>
</feature>
<dbReference type="GO" id="GO:0016020">
    <property type="term" value="C:membrane"/>
    <property type="evidence" value="ECO:0007669"/>
    <property type="project" value="InterPro"/>
</dbReference>
<dbReference type="GO" id="GO:0005509">
    <property type="term" value="F:calcium ion binding"/>
    <property type="evidence" value="ECO:0007669"/>
    <property type="project" value="InterPro"/>
</dbReference>